<gene>
    <name evidence="1" type="primary">3</name>
    <name evidence="1" type="ORF">HGTV1_3</name>
</gene>
<dbReference type="Proteomes" id="UP000202786">
    <property type="component" value="Segment"/>
</dbReference>
<dbReference type="GeneID" id="16193891"/>
<reference evidence="1 2" key="1">
    <citation type="submission" date="2012-12" db="EMBL/GenBank/DDBJ databases">
        <authorList>
            <person name="Sencilo A."/>
            <person name="Jacobs-Sera D."/>
            <person name="Russell D.A."/>
            <person name="Ko C."/>
            <person name="Atanasova N."/>
            <person name="Osterlund E."/>
            <person name="Oksanen H.M."/>
            <person name="Bamford D.H."/>
            <person name="Hatfull G.F."/>
            <person name="Roine E."/>
            <person name="Hendrix R.W."/>
        </authorList>
    </citation>
    <scope>NUCLEOTIDE SEQUENCE [LARGE SCALE GENOMIC DNA]</scope>
</reference>
<organism evidence="1 2">
    <name type="scientific">Halogranum tailed virus 1</name>
    <dbReference type="NCBI Taxonomy" id="1273749"/>
    <lineage>
        <taxon>Viruses</taxon>
        <taxon>Duplodnaviria</taxon>
        <taxon>Heunggongvirae</taxon>
        <taxon>Uroviricota</taxon>
        <taxon>Caudoviricetes</taxon>
        <taxon>Thumleimavirales</taxon>
        <taxon>Halomagnusviridae</taxon>
        <taxon>Hagravirus</taxon>
        <taxon>Hagravirus capitaneum</taxon>
        <taxon>Hagravirus HGTV1</taxon>
    </lineage>
</organism>
<protein>
    <submittedName>
        <fullName evidence="1">Uncharacterized protein</fullName>
    </submittedName>
</protein>
<proteinExistence type="predicted"/>
<dbReference type="KEGG" id="vg:16193891"/>
<dbReference type="EMBL" id="KC292026">
    <property type="protein sequence ID" value="AGM11333.1"/>
    <property type="molecule type" value="Genomic_DNA"/>
</dbReference>
<dbReference type="RefSeq" id="YP_008059211.1">
    <property type="nucleotide sequence ID" value="NC_021328.1"/>
</dbReference>
<evidence type="ECO:0000313" key="2">
    <source>
        <dbReference type="Proteomes" id="UP000202786"/>
    </source>
</evidence>
<evidence type="ECO:0000313" key="1">
    <source>
        <dbReference type="EMBL" id="AGM11333.1"/>
    </source>
</evidence>
<accession>R4TMD4</accession>
<keyword evidence="2" id="KW-1185">Reference proteome</keyword>
<name>R4TMD4_9CAUD</name>
<sequence length="202" mass="22923">MPNKEKEDGKCNARVRRIPEDWDVDEAYCANIAGFRTDHKGNGRCYLHGGATPKGLNNAEKHGLYSNRQNYYKNRSDSERAWIDAVVESLLEDMPGGDDPSFAKLQMVRNIAIDMHKTKRANDYIDEVGVVHKDKTVGYTDDGRPIKEDQENAINIAYDRLNRTLTRQMKELGILDDPDSQNAEAKQNIADELAALREAREN</sequence>